<evidence type="ECO:0000313" key="2">
    <source>
        <dbReference type="Proteomes" id="UP000242715"/>
    </source>
</evidence>
<dbReference type="AlphaFoldDB" id="A0A2Z6M533"/>
<organism evidence="1 2">
    <name type="scientific">Trifolium subterraneum</name>
    <name type="common">Subterranean clover</name>
    <dbReference type="NCBI Taxonomy" id="3900"/>
    <lineage>
        <taxon>Eukaryota</taxon>
        <taxon>Viridiplantae</taxon>
        <taxon>Streptophyta</taxon>
        <taxon>Embryophyta</taxon>
        <taxon>Tracheophyta</taxon>
        <taxon>Spermatophyta</taxon>
        <taxon>Magnoliopsida</taxon>
        <taxon>eudicotyledons</taxon>
        <taxon>Gunneridae</taxon>
        <taxon>Pentapetalae</taxon>
        <taxon>rosids</taxon>
        <taxon>fabids</taxon>
        <taxon>Fabales</taxon>
        <taxon>Fabaceae</taxon>
        <taxon>Papilionoideae</taxon>
        <taxon>50 kb inversion clade</taxon>
        <taxon>NPAAA clade</taxon>
        <taxon>Hologalegina</taxon>
        <taxon>IRL clade</taxon>
        <taxon>Trifolieae</taxon>
        <taxon>Trifolium</taxon>
    </lineage>
</organism>
<keyword evidence="2" id="KW-1185">Reference proteome</keyword>
<protein>
    <submittedName>
        <fullName evidence="1">Uncharacterized protein</fullName>
    </submittedName>
</protein>
<accession>A0A2Z6M533</accession>
<sequence>MDARVLVASGFYIPARGVAGCVGRTLTLLGCGYQWRQTVLTTSCIVIVTSTGTFPVRVMEEVECFKEVTGRYRDEDSCADDGSEVSAAKSYGAQSYEVFSDAGNFEVGKYGSPRGLQQDEVTSLLRLVDLEERAKSPLFVSRDLACQQLLHVSNNFSTLDGFDRRRREVSVSGQFIRCNRTQPGFLKSSKPIMWY</sequence>
<reference evidence="2" key="1">
    <citation type="journal article" date="2017" name="Front. Plant Sci.">
        <title>Climate Clever Clovers: New Paradigm to Reduce the Environmental Footprint of Ruminants by Breeding Low Methanogenic Forages Utilizing Haplotype Variation.</title>
        <authorList>
            <person name="Kaur P."/>
            <person name="Appels R."/>
            <person name="Bayer P.E."/>
            <person name="Keeble-Gagnere G."/>
            <person name="Wang J."/>
            <person name="Hirakawa H."/>
            <person name="Shirasawa K."/>
            <person name="Vercoe P."/>
            <person name="Stefanova K."/>
            <person name="Durmic Z."/>
            <person name="Nichols P."/>
            <person name="Revell C."/>
            <person name="Isobe S.N."/>
            <person name="Edwards D."/>
            <person name="Erskine W."/>
        </authorList>
    </citation>
    <scope>NUCLEOTIDE SEQUENCE [LARGE SCALE GENOMIC DNA]</scope>
    <source>
        <strain evidence="2">cv. Daliak</strain>
    </source>
</reference>
<name>A0A2Z6M533_TRISU</name>
<gene>
    <name evidence="1" type="ORF">TSUD_273150</name>
</gene>
<dbReference type="Proteomes" id="UP000242715">
    <property type="component" value="Unassembled WGS sequence"/>
</dbReference>
<dbReference type="EMBL" id="DF973207">
    <property type="protein sequence ID" value="GAU19980.1"/>
    <property type="molecule type" value="Genomic_DNA"/>
</dbReference>
<proteinExistence type="predicted"/>
<evidence type="ECO:0000313" key="1">
    <source>
        <dbReference type="EMBL" id="GAU19980.1"/>
    </source>
</evidence>